<dbReference type="InterPro" id="IPR002656">
    <property type="entry name" value="Acyl_transf_3_dom"/>
</dbReference>
<feature type="transmembrane region" description="Helical" evidence="1">
    <location>
        <begin position="94"/>
        <end position="115"/>
    </location>
</feature>
<dbReference type="OrthoDB" id="9796461at2"/>
<keyword evidence="1" id="KW-1133">Transmembrane helix</keyword>
<evidence type="ECO:0000256" key="1">
    <source>
        <dbReference type="SAM" id="Phobius"/>
    </source>
</evidence>
<dbReference type="GO" id="GO:0016747">
    <property type="term" value="F:acyltransferase activity, transferring groups other than amino-acyl groups"/>
    <property type="evidence" value="ECO:0007669"/>
    <property type="project" value="InterPro"/>
</dbReference>
<feature type="transmembrane region" description="Helical" evidence="1">
    <location>
        <begin position="235"/>
        <end position="253"/>
    </location>
</feature>
<dbReference type="PANTHER" id="PTHR23028:SF53">
    <property type="entry name" value="ACYL_TRANSF_3 DOMAIN-CONTAINING PROTEIN"/>
    <property type="match status" value="1"/>
</dbReference>
<organism evidence="3 4">
    <name type="scientific">Clavibacter michiganensis subsp. insidiosus</name>
    <dbReference type="NCBI Taxonomy" id="33014"/>
    <lineage>
        <taxon>Bacteria</taxon>
        <taxon>Bacillati</taxon>
        <taxon>Actinomycetota</taxon>
        <taxon>Actinomycetes</taxon>
        <taxon>Micrococcales</taxon>
        <taxon>Microbacteriaceae</taxon>
        <taxon>Clavibacter</taxon>
    </lineage>
</organism>
<dbReference type="Proteomes" id="UP000032604">
    <property type="component" value="Chromosome"/>
</dbReference>
<dbReference type="PATRIC" id="fig|33014.5.peg.2173"/>
<dbReference type="KEGG" id="cmh:VO01_10500"/>
<dbReference type="AlphaFoldDB" id="A0A0D5CJP6"/>
<reference evidence="3 4" key="1">
    <citation type="journal article" date="2015" name="Genome Announc.">
        <title>Complete Genome Sequence of Clavibacter michiganensis subsp. insidiosus R1-1 Using PacBio Single-Molecule Real-Time Technology.</title>
        <authorList>
            <person name="Lu Y."/>
            <person name="Samac D.A."/>
            <person name="Glazebrook J."/>
            <person name="Ishimaru C.A."/>
        </authorList>
    </citation>
    <scope>NUCLEOTIDE SEQUENCE [LARGE SCALE GENOMIC DNA]</scope>
    <source>
        <strain evidence="3 4">R1-1</strain>
    </source>
</reference>
<feature type="transmembrane region" description="Helical" evidence="1">
    <location>
        <begin position="183"/>
        <end position="202"/>
    </location>
</feature>
<name>A0A0D5CJP6_9MICO</name>
<keyword evidence="3" id="KW-0808">Transferase</keyword>
<dbReference type="PANTHER" id="PTHR23028">
    <property type="entry name" value="ACETYLTRANSFERASE"/>
    <property type="match status" value="1"/>
</dbReference>
<evidence type="ECO:0000313" key="4">
    <source>
        <dbReference type="Proteomes" id="UP000032604"/>
    </source>
</evidence>
<evidence type="ECO:0000259" key="2">
    <source>
        <dbReference type="Pfam" id="PF01757"/>
    </source>
</evidence>
<keyword evidence="3" id="KW-0012">Acyltransferase</keyword>
<dbReference type="GO" id="GO:0016020">
    <property type="term" value="C:membrane"/>
    <property type="evidence" value="ECO:0007669"/>
    <property type="project" value="TreeGrafter"/>
</dbReference>
<feature type="transmembrane region" description="Helical" evidence="1">
    <location>
        <begin position="51"/>
        <end position="73"/>
    </location>
</feature>
<dbReference type="Pfam" id="PF01757">
    <property type="entry name" value="Acyl_transf_3"/>
    <property type="match status" value="1"/>
</dbReference>
<dbReference type="GO" id="GO:0009103">
    <property type="term" value="P:lipopolysaccharide biosynthetic process"/>
    <property type="evidence" value="ECO:0007669"/>
    <property type="project" value="TreeGrafter"/>
</dbReference>
<protein>
    <submittedName>
        <fullName evidence="3">Acyltransferase</fullName>
    </submittedName>
</protein>
<feature type="transmembrane region" description="Helical" evidence="1">
    <location>
        <begin position="305"/>
        <end position="327"/>
    </location>
</feature>
<feature type="transmembrane region" description="Helical" evidence="1">
    <location>
        <begin position="154"/>
        <end position="176"/>
    </location>
</feature>
<accession>A0A0D5CJP6</accession>
<feature type="transmembrane region" description="Helical" evidence="1">
    <location>
        <begin position="333"/>
        <end position="355"/>
    </location>
</feature>
<feature type="domain" description="Acyltransferase 3" evidence="2">
    <location>
        <begin position="10"/>
        <end position="346"/>
    </location>
</feature>
<dbReference type="InterPro" id="IPR050879">
    <property type="entry name" value="Acyltransferase_3"/>
</dbReference>
<evidence type="ECO:0000313" key="3">
    <source>
        <dbReference type="EMBL" id="AJW79510.1"/>
    </source>
</evidence>
<proteinExistence type="predicted"/>
<gene>
    <name evidence="3" type="ORF">VO01_10500</name>
</gene>
<keyword evidence="1" id="KW-0812">Transmembrane</keyword>
<feature type="transmembrane region" description="Helical" evidence="1">
    <location>
        <begin position="259"/>
        <end position="278"/>
    </location>
</feature>
<feature type="transmembrane region" description="Helical" evidence="1">
    <location>
        <begin position="208"/>
        <end position="226"/>
    </location>
</feature>
<dbReference type="EMBL" id="CP011043">
    <property type="protein sequence ID" value="AJW79510.1"/>
    <property type="molecule type" value="Genomic_DNA"/>
</dbReference>
<sequence length="384" mass="40573">MASARRPELPYLDGMRGAAALAVVAFHAFLYTGLIGQAWRDLPLLGWITGYGYLGVPVFIVLSGYVLMLPVAGRPGLDLRHGTATFLRRRARRILPPYFAALALSLLMALAIPVMRDGRGTAWESAAPATPAGIVSHFLLLHDLSPAWVSQVTAPLWSVAVEWQIYFLMPLVLLPLWRRWGGLPVVATATVVMTGASLAGFAPWACPWLLGLFAAGMLAAELTVGARPRWASDRLLLAVAVGAAAVLLLGITVLQGSVWAAELVAGAGFASLLAWAGARTMAGSRPRALGAFVSRPAQRIGLVSYSVYLVHSPFLALGNLLLLPLGLPTGAHAALMLLVVAPLAVAAGFGFFHLVERHFLNTRQVHVTEATGSDAAPVTPKPAA</sequence>
<feature type="transmembrane region" description="Helical" evidence="1">
    <location>
        <begin position="20"/>
        <end position="39"/>
    </location>
</feature>
<dbReference type="RefSeq" id="WP_045528814.1">
    <property type="nucleotide sequence ID" value="NZ_CP011043.1"/>
</dbReference>
<dbReference type="HOGENOM" id="CLU_005679_2_4_11"/>
<keyword evidence="1" id="KW-0472">Membrane</keyword>